<proteinExistence type="predicted"/>
<protein>
    <submittedName>
        <fullName evidence="1">Uncharacterized protein</fullName>
    </submittedName>
</protein>
<reference evidence="1" key="2">
    <citation type="journal article" date="2015" name="Fish Shellfish Immunol.">
        <title>Early steps in the European eel (Anguilla anguilla)-Vibrio vulnificus interaction in the gills: Role of the RtxA13 toxin.</title>
        <authorList>
            <person name="Callol A."/>
            <person name="Pajuelo D."/>
            <person name="Ebbesson L."/>
            <person name="Teles M."/>
            <person name="MacKenzie S."/>
            <person name="Amaro C."/>
        </authorList>
    </citation>
    <scope>NUCLEOTIDE SEQUENCE</scope>
</reference>
<evidence type="ECO:0000313" key="1">
    <source>
        <dbReference type="EMBL" id="JAH58397.1"/>
    </source>
</evidence>
<accession>A0A0E9TY67</accession>
<organism evidence="1">
    <name type="scientific">Anguilla anguilla</name>
    <name type="common">European freshwater eel</name>
    <name type="synonym">Muraena anguilla</name>
    <dbReference type="NCBI Taxonomy" id="7936"/>
    <lineage>
        <taxon>Eukaryota</taxon>
        <taxon>Metazoa</taxon>
        <taxon>Chordata</taxon>
        <taxon>Craniata</taxon>
        <taxon>Vertebrata</taxon>
        <taxon>Euteleostomi</taxon>
        <taxon>Actinopterygii</taxon>
        <taxon>Neopterygii</taxon>
        <taxon>Teleostei</taxon>
        <taxon>Anguilliformes</taxon>
        <taxon>Anguillidae</taxon>
        <taxon>Anguilla</taxon>
    </lineage>
</organism>
<sequence length="41" mass="4723">MKFSQRLCMMPPTLIDLSRLLPDHKKPSTYCLAPGKTLTWC</sequence>
<dbReference type="EMBL" id="GBXM01050180">
    <property type="protein sequence ID" value="JAH58397.1"/>
    <property type="molecule type" value="Transcribed_RNA"/>
</dbReference>
<dbReference type="AlphaFoldDB" id="A0A0E9TY67"/>
<name>A0A0E9TY67_ANGAN</name>
<reference evidence="1" key="1">
    <citation type="submission" date="2014-11" db="EMBL/GenBank/DDBJ databases">
        <authorList>
            <person name="Amaro Gonzalez C."/>
        </authorList>
    </citation>
    <scope>NUCLEOTIDE SEQUENCE</scope>
</reference>